<reference evidence="1 2" key="1">
    <citation type="submission" date="2018-08" db="EMBL/GenBank/DDBJ databases">
        <title>Genome sequence of Halobacillus trueperi KCTC 3686.</title>
        <authorList>
            <person name="Cho K.H."/>
            <person name="Kwak M.-J."/>
            <person name="Kim B.-Y."/>
            <person name="Chun J."/>
        </authorList>
    </citation>
    <scope>NUCLEOTIDE SEQUENCE [LARGE SCALE GENOMIC DNA]</scope>
    <source>
        <strain evidence="1 2">KCTC 3686</strain>
    </source>
</reference>
<dbReference type="AlphaFoldDB" id="A0A3E0JAX6"/>
<proteinExistence type="predicted"/>
<organism evidence="1 2">
    <name type="scientific">Halobacillus trueperi</name>
    <dbReference type="NCBI Taxonomy" id="156205"/>
    <lineage>
        <taxon>Bacteria</taxon>
        <taxon>Bacillati</taxon>
        <taxon>Bacillota</taxon>
        <taxon>Bacilli</taxon>
        <taxon>Bacillales</taxon>
        <taxon>Bacillaceae</taxon>
        <taxon>Halobacillus</taxon>
    </lineage>
</organism>
<dbReference type="InterPro" id="IPR052552">
    <property type="entry name" value="YeaO-like"/>
</dbReference>
<protein>
    <submittedName>
        <fullName evidence="1">DUF488 family protein</fullName>
    </submittedName>
</protein>
<evidence type="ECO:0000313" key="1">
    <source>
        <dbReference type="EMBL" id="REJ09927.1"/>
    </source>
</evidence>
<comment type="caution">
    <text evidence="1">The sequence shown here is derived from an EMBL/GenBank/DDBJ whole genome shotgun (WGS) entry which is preliminary data.</text>
</comment>
<dbReference type="RefSeq" id="WP_115823077.1">
    <property type="nucleotide sequence ID" value="NZ_QUAE01000004.1"/>
</dbReference>
<accession>A0A3E0JAX6</accession>
<dbReference type="PANTHER" id="PTHR36849">
    <property type="entry name" value="CYTOPLASMIC PROTEIN-RELATED"/>
    <property type="match status" value="1"/>
</dbReference>
<gene>
    <name evidence="1" type="ORF">DYE48_07410</name>
</gene>
<dbReference type="PANTHER" id="PTHR36849:SF1">
    <property type="entry name" value="CYTOPLASMIC PROTEIN"/>
    <property type="match status" value="1"/>
</dbReference>
<keyword evidence="2" id="KW-1185">Reference proteome</keyword>
<dbReference type="Pfam" id="PF22752">
    <property type="entry name" value="DUF488-N3i"/>
    <property type="match status" value="1"/>
</dbReference>
<evidence type="ECO:0000313" key="2">
    <source>
        <dbReference type="Proteomes" id="UP000256305"/>
    </source>
</evidence>
<dbReference type="Proteomes" id="UP000256305">
    <property type="component" value="Unassembled WGS sequence"/>
</dbReference>
<sequence>MSIVLKRIYDEEKQTGGYRVLIDRVWPRGISKEKAQLDEWAKELTPTSSLRQWFNHDPDKFNEFESKYKKELHQSEEAKSKKKELQEIAQNHRVVLLYGAKNEKQNHAIVLKDWLESQD</sequence>
<name>A0A3E0JAX6_9BACI</name>
<dbReference type="EMBL" id="QUAE01000004">
    <property type="protein sequence ID" value="REJ09927.1"/>
    <property type="molecule type" value="Genomic_DNA"/>
</dbReference>